<keyword evidence="4 8" id="KW-0975">Bacterial flagellum</keyword>
<sequence length="261" mass="27976">MRSLNIAATGMQAQQNNVEVISNNIANMNTTAYTRRRPEFTDLLYQNLRRVGSQSSDANTIVPTGIQIGLGVKTAAVYRITEQGSLESTDNSLDVAIQGHGYFRIQLPSGDTAYSRDGEFQLSPTGTLVTADGYTVLPQTTIDTKATAVSISSTGVVTYKLDGQTNYTQAGQIQLALFANDAGLEARGDNLFSETPASGQPTIGYPGDNGFGTVLQGYVETSNVNVVTELTNLISAQRAYEMNSKVIQASDQMMSTLTTMK</sequence>
<comment type="similarity">
    <text evidence="2 8">Belongs to the flagella basal body rod proteins family.</text>
</comment>
<evidence type="ECO:0000259" key="10">
    <source>
        <dbReference type="Pfam" id="PF06429"/>
    </source>
</evidence>
<evidence type="ECO:0000256" key="1">
    <source>
        <dbReference type="ARBA" id="ARBA00004117"/>
    </source>
</evidence>
<keyword evidence="12" id="KW-0966">Cell projection</keyword>
<organism evidence="12 13">
    <name type="scientific">Phaeospirillum tilakii</name>
    <dbReference type="NCBI Taxonomy" id="741673"/>
    <lineage>
        <taxon>Bacteria</taxon>
        <taxon>Pseudomonadati</taxon>
        <taxon>Pseudomonadota</taxon>
        <taxon>Alphaproteobacteria</taxon>
        <taxon>Rhodospirillales</taxon>
        <taxon>Rhodospirillaceae</taxon>
        <taxon>Phaeospirillum</taxon>
    </lineage>
</organism>
<dbReference type="InterPro" id="IPR010930">
    <property type="entry name" value="Flg_bb/hook_C_dom"/>
</dbReference>
<dbReference type="InterPro" id="IPR012834">
    <property type="entry name" value="FlgG_G_neg"/>
</dbReference>
<dbReference type="PROSITE" id="PS00588">
    <property type="entry name" value="FLAGELLA_BB_ROD"/>
    <property type="match status" value="1"/>
</dbReference>
<name>A0ABW5CH75_9PROT</name>
<evidence type="ECO:0000256" key="5">
    <source>
        <dbReference type="ARBA" id="ARBA00025933"/>
    </source>
</evidence>
<dbReference type="NCBIfam" id="TIGR02488">
    <property type="entry name" value="flgG_G_neg"/>
    <property type="match status" value="1"/>
</dbReference>
<evidence type="ECO:0000259" key="11">
    <source>
        <dbReference type="Pfam" id="PF22692"/>
    </source>
</evidence>
<dbReference type="Pfam" id="PF06429">
    <property type="entry name" value="Flg_bbr_C"/>
    <property type="match status" value="1"/>
</dbReference>
<comment type="caution">
    <text evidence="12">The sequence shown here is derived from an EMBL/GenBank/DDBJ whole genome shotgun (WGS) entry which is preliminary data.</text>
</comment>
<gene>
    <name evidence="12" type="primary">flgG</name>
    <name evidence="12" type="ORF">ACFSNB_16200</name>
</gene>
<evidence type="ECO:0000256" key="4">
    <source>
        <dbReference type="ARBA" id="ARBA00023143"/>
    </source>
</evidence>
<reference evidence="13" key="1">
    <citation type="journal article" date="2019" name="Int. J. Syst. Evol. Microbiol.">
        <title>The Global Catalogue of Microorganisms (GCM) 10K type strain sequencing project: providing services to taxonomists for standard genome sequencing and annotation.</title>
        <authorList>
            <consortium name="The Broad Institute Genomics Platform"/>
            <consortium name="The Broad Institute Genome Sequencing Center for Infectious Disease"/>
            <person name="Wu L."/>
            <person name="Ma J."/>
        </authorList>
    </citation>
    <scope>NUCLEOTIDE SEQUENCE [LARGE SCALE GENOMIC DNA]</scope>
    <source>
        <strain evidence="13">KCTC 15012</strain>
    </source>
</reference>
<comment type="subcellular location">
    <subcellularLocation>
        <location evidence="1 8">Bacterial flagellum basal body</location>
    </subcellularLocation>
</comment>
<dbReference type="InterPro" id="IPR001444">
    <property type="entry name" value="Flag_bb_rod_N"/>
</dbReference>
<keyword evidence="13" id="KW-1185">Reference proteome</keyword>
<comment type="subunit">
    <text evidence="5 8">The basal body constitutes a major portion of the flagellar organelle and consists of four rings (L,P,S, and M) mounted on a central rod. The rod consists of about 26 subunits of FlgG in the distal portion, and FlgB, FlgC and FlgF are thought to build up the proximal portion of the rod with about 6 subunits each.</text>
</comment>
<feature type="domain" description="Flagellar basal-body/hook protein C-terminal" evidence="10">
    <location>
        <begin position="216"/>
        <end position="260"/>
    </location>
</feature>
<evidence type="ECO:0000256" key="2">
    <source>
        <dbReference type="ARBA" id="ARBA00009677"/>
    </source>
</evidence>
<protein>
    <recommendedName>
        <fullName evidence="3 7">Flagellar basal-body rod protein FlgG</fullName>
    </recommendedName>
    <alternativeName>
        <fullName evidence="6 8">Distal rod protein</fullName>
    </alternativeName>
</protein>
<feature type="domain" description="Flagellar hook protein FlgE/F/G-like D1" evidence="11">
    <location>
        <begin position="96"/>
        <end position="159"/>
    </location>
</feature>
<dbReference type="EMBL" id="JBHUIY010000043">
    <property type="protein sequence ID" value="MFD2235348.1"/>
    <property type="molecule type" value="Genomic_DNA"/>
</dbReference>
<proteinExistence type="inferred from homology"/>
<evidence type="ECO:0000256" key="8">
    <source>
        <dbReference type="RuleBase" id="RU362116"/>
    </source>
</evidence>
<dbReference type="PANTHER" id="PTHR30435:SF19">
    <property type="entry name" value="FLAGELLAR BASAL-BODY ROD PROTEIN FLGG"/>
    <property type="match status" value="1"/>
</dbReference>
<evidence type="ECO:0000256" key="6">
    <source>
        <dbReference type="ARBA" id="ARBA00032912"/>
    </source>
</evidence>
<feature type="domain" description="Flagellar basal body rod protein N-terminal" evidence="9">
    <location>
        <begin position="4"/>
        <end position="34"/>
    </location>
</feature>
<dbReference type="Proteomes" id="UP001597296">
    <property type="component" value="Unassembled WGS sequence"/>
</dbReference>
<dbReference type="NCBIfam" id="TIGR03506">
    <property type="entry name" value="FlgEFG_subfam"/>
    <property type="match status" value="2"/>
</dbReference>
<dbReference type="InterPro" id="IPR037925">
    <property type="entry name" value="FlgE/F/G-like"/>
</dbReference>
<evidence type="ECO:0000313" key="12">
    <source>
        <dbReference type="EMBL" id="MFD2235348.1"/>
    </source>
</evidence>
<dbReference type="SUPFAM" id="SSF117143">
    <property type="entry name" value="Flagellar hook protein flgE"/>
    <property type="match status" value="1"/>
</dbReference>
<accession>A0ABW5CH75</accession>
<dbReference type="Pfam" id="PF22692">
    <property type="entry name" value="LlgE_F_G_D1"/>
    <property type="match status" value="1"/>
</dbReference>
<dbReference type="RefSeq" id="WP_377318445.1">
    <property type="nucleotide sequence ID" value="NZ_JBHUIY010000043.1"/>
</dbReference>
<evidence type="ECO:0000256" key="3">
    <source>
        <dbReference type="ARBA" id="ARBA00017948"/>
    </source>
</evidence>
<evidence type="ECO:0000313" key="13">
    <source>
        <dbReference type="Proteomes" id="UP001597296"/>
    </source>
</evidence>
<dbReference type="Pfam" id="PF00460">
    <property type="entry name" value="Flg_bb_rod"/>
    <property type="match status" value="1"/>
</dbReference>
<evidence type="ECO:0000259" key="9">
    <source>
        <dbReference type="Pfam" id="PF00460"/>
    </source>
</evidence>
<dbReference type="InterPro" id="IPR019776">
    <property type="entry name" value="Flagellar_basal_body_rod_CS"/>
</dbReference>
<keyword evidence="12" id="KW-0969">Cilium</keyword>
<dbReference type="InterPro" id="IPR053967">
    <property type="entry name" value="LlgE_F_G-like_D1"/>
</dbReference>
<dbReference type="PANTHER" id="PTHR30435">
    <property type="entry name" value="FLAGELLAR PROTEIN"/>
    <property type="match status" value="1"/>
</dbReference>
<keyword evidence="12" id="KW-0282">Flagellum</keyword>
<dbReference type="InterPro" id="IPR020013">
    <property type="entry name" value="Flagellar_FlgE/F/G"/>
</dbReference>
<evidence type="ECO:0000256" key="7">
    <source>
        <dbReference type="NCBIfam" id="TIGR02488"/>
    </source>
</evidence>